<proteinExistence type="predicted"/>
<accession>A0A0B1TPT4</accession>
<name>A0A0B1TPT4_OESDE</name>
<gene>
    <name evidence="1" type="ORF">OESDEN_02177</name>
</gene>
<evidence type="ECO:0000313" key="2">
    <source>
        <dbReference type="Proteomes" id="UP000053660"/>
    </source>
</evidence>
<keyword evidence="2" id="KW-1185">Reference proteome</keyword>
<protein>
    <submittedName>
        <fullName evidence="1">Uncharacterized protein</fullName>
    </submittedName>
</protein>
<sequence>MSTGLDQHHPYGSSDAFYKVCLPAFDTKAAPTSTWSVRVASTGLYICTGKMMYVARSAVSGHKFPREVPSKFELLDNFSLISAGSFANASGYVHLCRQDSEIFVYRPERHNFVTIALPSTSHAVLSIAGIPDKLSLIDSSGRVFHSDGETSNWKAETSFPGTCSFISH</sequence>
<organism evidence="1 2">
    <name type="scientific">Oesophagostomum dentatum</name>
    <name type="common">Nodular worm</name>
    <dbReference type="NCBI Taxonomy" id="61180"/>
    <lineage>
        <taxon>Eukaryota</taxon>
        <taxon>Metazoa</taxon>
        <taxon>Ecdysozoa</taxon>
        <taxon>Nematoda</taxon>
        <taxon>Chromadorea</taxon>
        <taxon>Rhabditida</taxon>
        <taxon>Rhabditina</taxon>
        <taxon>Rhabditomorpha</taxon>
        <taxon>Strongyloidea</taxon>
        <taxon>Strongylidae</taxon>
        <taxon>Oesophagostomum</taxon>
    </lineage>
</organism>
<dbReference type="OrthoDB" id="9930272at2759"/>
<evidence type="ECO:0000313" key="1">
    <source>
        <dbReference type="EMBL" id="KHJ97842.1"/>
    </source>
</evidence>
<reference evidence="1 2" key="1">
    <citation type="submission" date="2014-03" db="EMBL/GenBank/DDBJ databases">
        <title>Draft genome of the hookworm Oesophagostomum dentatum.</title>
        <authorList>
            <person name="Mitreva M."/>
        </authorList>
    </citation>
    <scope>NUCLEOTIDE SEQUENCE [LARGE SCALE GENOMIC DNA]</scope>
    <source>
        <strain evidence="1 2">OD-Hann</strain>
    </source>
</reference>
<dbReference type="Proteomes" id="UP000053660">
    <property type="component" value="Unassembled WGS sequence"/>
</dbReference>
<dbReference type="AlphaFoldDB" id="A0A0B1TPT4"/>
<dbReference type="EMBL" id="KN549391">
    <property type="protein sequence ID" value="KHJ97842.1"/>
    <property type="molecule type" value="Genomic_DNA"/>
</dbReference>